<dbReference type="Pfam" id="PF18802">
    <property type="entry name" value="CxC1"/>
    <property type="match status" value="1"/>
</dbReference>
<organism evidence="2 3">
    <name type="scientific">Mucor saturninus</name>
    <dbReference type="NCBI Taxonomy" id="64648"/>
    <lineage>
        <taxon>Eukaryota</taxon>
        <taxon>Fungi</taxon>
        <taxon>Fungi incertae sedis</taxon>
        <taxon>Mucoromycota</taxon>
        <taxon>Mucoromycotina</taxon>
        <taxon>Mucoromycetes</taxon>
        <taxon>Mucorales</taxon>
        <taxon>Mucorineae</taxon>
        <taxon>Mucoraceae</taxon>
        <taxon>Mucor</taxon>
    </lineage>
</organism>
<evidence type="ECO:0000313" key="2">
    <source>
        <dbReference type="EMBL" id="KAG2205957.1"/>
    </source>
</evidence>
<dbReference type="Proteomes" id="UP000603453">
    <property type="component" value="Unassembled WGS sequence"/>
</dbReference>
<evidence type="ECO:0000313" key="3">
    <source>
        <dbReference type="Proteomes" id="UP000603453"/>
    </source>
</evidence>
<accession>A0A8H7V584</accession>
<feature type="domain" description="CxC1-like cysteine cluster associated with KDZ transposases" evidence="1">
    <location>
        <begin position="229"/>
        <end position="300"/>
    </location>
</feature>
<dbReference type="AlphaFoldDB" id="A0A8H7V584"/>
<evidence type="ECO:0000259" key="1">
    <source>
        <dbReference type="Pfam" id="PF18802"/>
    </source>
</evidence>
<name>A0A8H7V584_9FUNG</name>
<gene>
    <name evidence="2" type="ORF">INT47_005275</name>
</gene>
<reference evidence="2" key="1">
    <citation type="submission" date="2020-12" db="EMBL/GenBank/DDBJ databases">
        <title>Metabolic potential, ecology and presence of endohyphal bacteria is reflected in genomic diversity of Mucoromycotina.</title>
        <authorList>
            <person name="Muszewska A."/>
            <person name="Okrasinska A."/>
            <person name="Steczkiewicz K."/>
            <person name="Drgas O."/>
            <person name="Orlowska M."/>
            <person name="Perlinska-Lenart U."/>
            <person name="Aleksandrzak-Piekarczyk T."/>
            <person name="Szatraj K."/>
            <person name="Zielenkiewicz U."/>
            <person name="Pilsyk S."/>
            <person name="Malc E."/>
            <person name="Mieczkowski P."/>
            <person name="Kruszewska J.S."/>
            <person name="Biernat P."/>
            <person name="Pawlowska J."/>
        </authorList>
    </citation>
    <scope>NUCLEOTIDE SEQUENCE</scope>
    <source>
        <strain evidence="2">WA0000017839</strain>
    </source>
</reference>
<dbReference type="Pfam" id="PF18758">
    <property type="entry name" value="KDZ"/>
    <property type="match status" value="1"/>
</dbReference>
<protein>
    <recommendedName>
        <fullName evidence="1">CxC1-like cysteine cluster associated with KDZ transposases domain-containing protein</fullName>
    </recommendedName>
</protein>
<proteinExistence type="predicted"/>
<dbReference type="OrthoDB" id="2505730at2759"/>
<dbReference type="InterPro" id="IPR040521">
    <property type="entry name" value="KDZ"/>
</dbReference>
<feature type="non-terminal residue" evidence="2">
    <location>
        <position position="1"/>
    </location>
</feature>
<keyword evidence="3" id="KW-1185">Reference proteome</keyword>
<dbReference type="InterPro" id="IPR041320">
    <property type="entry name" value="CxC1"/>
</dbReference>
<comment type="caution">
    <text evidence="2">The sequence shown here is derived from an EMBL/GenBank/DDBJ whole genome shotgun (WGS) entry which is preliminary data.</text>
</comment>
<dbReference type="PANTHER" id="PTHR33096:SF1">
    <property type="entry name" value="CXC1-LIKE CYSTEINE CLUSTER ASSOCIATED WITH KDZ TRANSPOSASES DOMAIN-CONTAINING PROTEIN"/>
    <property type="match status" value="1"/>
</dbReference>
<dbReference type="EMBL" id="JAEPRD010000033">
    <property type="protein sequence ID" value="KAG2205957.1"/>
    <property type="molecule type" value="Genomic_DNA"/>
</dbReference>
<dbReference type="PANTHER" id="PTHR33096">
    <property type="entry name" value="CXC2 DOMAIN-CONTAINING PROTEIN"/>
    <property type="match status" value="1"/>
</dbReference>
<sequence length="666" mass="74168">GNNISTKLILGAHSSNALVTASTRIDNLVDQPECGPNTQPMKIFTYCKSTTSITSAALSSRLLATLATLVMRDDENARLEKSKVEKLFSEFTKETKAKLVILRIPQLFDGNDFIPAIGNSGLNLLAEELASLLAPYISTANKKNTVADYVVKTRNLWCRNSTTFVSEFMKSSGELPPEESVKKKQEDFYDSNEFNDSIEPTSEEVKDYLIFVGKQGGLPSTEIVSPVEFNCQCGSEKVFLTKTVRMYFFNAIKDVSVCYCSCKPLAEALMLMGMFPSSPSSPKSAIHLGLLGFFNEVRNTLKSSSEGIAKLCNNLRGNPVQSCLSANICRNVLYMYNRLLLVADKEVNQRTALKDQAMCCPACPSRDSNHLMDRIFITMDGCFSMKCKSKASLLGEIFTIDTVENAWVKPESVELYKKEQPPKDVSIMKGNGASYKSKLYPVKGLFAASCARHDLTLKMVDMDSGEGFKYPLSVLHDLFQEDKDSIKTPVNVICVLEKSLTTHFPYLTANGTLALPVFHAYAHVISCQSSFNPKNIESYGRTDGEASERLWSSLRPFVTITRPMSQANKRLTLTLAIRHRNMEKKWGMGATDAHYERRLSQSQDYSSFPTEETAYGWIKPVSVIEDNVRKLKIGILVSNLLVTSSVRLDSDSIKSEEFVNMVLRIS</sequence>